<name>L8X0S0_THACA</name>
<dbReference type="AlphaFoldDB" id="L8X0S0"/>
<gene>
    <name evidence="1" type="ORF">AG1IA_03352</name>
</gene>
<dbReference type="HOGENOM" id="CLU_2265552_0_0_1"/>
<dbReference type="EMBL" id="AFRT01000780">
    <property type="protein sequence ID" value="ELU42633.1"/>
    <property type="molecule type" value="Genomic_DNA"/>
</dbReference>
<dbReference type="Proteomes" id="UP000011668">
    <property type="component" value="Unassembled WGS sequence"/>
</dbReference>
<comment type="caution">
    <text evidence="1">The sequence shown here is derived from an EMBL/GenBank/DDBJ whole genome shotgun (WGS) entry which is preliminary data.</text>
</comment>
<evidence type="ECO:0000313" key="2">
    <source>
        <dbReference type="Proteomes" id="UP000011668"/>
    </source>
</evidence>
<organism evidence="1 2">
    <name type="scientific">Thanatephorus cucumeris (strain AG1-IA)</name>
    <name type="common">Rice sheath blight fungus</name>
    <name type="synonym">Rhizoctonia solani</name>
    <dbReference type="NCBI Taxonomy" id="983506"/>
    <lineage>
        <taxon>Eukaryota</taxon>
        <taxon>Fungi</taxon>
        <taxon>Dikarya</taxon>
        <taxon>Basidiomycota</taxon>
        <taxon>Agaricomycotina</taxon>
        <taxon>Agaricomycetes</taxon>
        <taxon>Cantharellales</taxon>
        <taxon>Ceratobasidiaceae</taxon>
        <taxon>Rhizoctonia</taxon>
        <taxon>Rhizoctonia solani AG-1</taxon>
    </lineage>
</organism>
<accession>L8X0S0</accession>
<keyword evidence="2" id="KW-1185">Reference proteome</keyword>
<sequence length="103" mass="12564">MMNGYILIRCMKHHELQESHTLKAILVLQSQYKMFVSFTYYRKLSINEIVHLQHAPRIRFFRSIKLEATLLRERIRLVFIWCQLRKDPTDSELTFRLHQSPFN</sequence>
<evidence type="ECO:0000313" key="1">
    <source>
        <dbReference type="EMBL" id="ELU42633.1"/>
    </source>
</evidence>
<protein>
    <submittedName>
        <fullName evidence="1">Uncharacterized protein</fullName>
    </submittedName>
</protein>
<proteinExistence type="predicted"/>
<reference evidence="1 2" key="1">
    <citation type="journal article" date="2013" name="Nat. Commun.">
        <title>The evolution and pathogenic mechanisms of the rice sheath blight pathogen.</title>
        <authorList>
            <person name="Zheng A."/>
            <person name="Lin R."/>
            <person name="Xu L."/>
            <person name="Qin P."/>
            <person name="Tang C."/>
            <person name="Ai P."/>
            <person name="Zhang D."/>
            <person name="Liu Y."/>
            <person name="Sun Z."/>
            <person name="Feng H."/>
            <person name="Wang Y."/>
            <person name="Chen Y."/>
            <person name="Liang X."/>
            <person name="Fu R."/>
            <person name="Li Q."/>
            <person name="Zhang J."/>
            <person name="Yu X."/>
            <person name="Xie Z."/>
            <person name="Ding L."/>
            <person name="Guan P."/>
            <person name="Tang J."/>
            <person name="Liang Y."/>
            <person name="Wang S."/>
            <person name="Deng Q."/>
            <person name="Li S."/>
            <person name="Zhu J."/>
            <person name="Wang L."/>
            <person name="Liu H."/>
            <person name="Li P."/>
        </authorList>
    </citation>
    <scope>NUCLEOTIDE SEQUENCE [LARGE SCALE GENOMIC DNA]</scope>
    <source>
        <strain evidence="2">AG-1 IA</strain>
    </source>
</reference>